<dbReference type="Gene3D" id="2.40.50.140">
    <property type="entry name" value="Nucleic acid-binding proteins"/>
    <property type="match status" value="1"/>
</dbReference>
<dbReference type="InterPro" id="IPR011129">
    <property type="entry name" value="CSD"/>
</dbReference>
<dbReference type="InterPro" id="IPR012156">
    <property type="entry name" value="Cold_shock_CspA"/>
</dbReference>
<evidence type="ECO:0000256" key="3">
    <source>
        <dbReference type="ARBA" id="ARBA00023015"/>
    </source>
</evidence>
<proteinExistence type="predicted"/>
<comment type="caution">
    <text evidence="8">The sequence shown here is derived from an EMBL/GenBank/DDBJ whole genome shotgun (WGS) entry which is preliminary data.</text>
</comment>
<evidence type="ECO:0000256" key="5">
    <source>
        <dbReference type="ARBA" id="ARBA00023159"/>
    </source>
</evidence>
<evidence type="ECO:0000313" key="8">
    <source>
        <dbReference type="EMBL" id="GLB28142.1"/>
    </source>
</evidence>
<dbReference type="PROSITE" id="PS51857">
    <property type="entry name" value="CSD_2"/>
    <property type="match status" value="1"/>
</dbReference>
<evidence type="ECO:0000256" key="4">
    <source>
        <dbReference type="ARBA" id="ARBA00023125"/>
    </source>
</evidence>
<dbReference type="InterPro" id="IPR002059">
    <property type="entry name" value="CSP_DNA-bd"/>
</dbReference>
<reference evidence="8 9" key="1">
    <citation type="journal article" date="2024" name="Int. J. Syst. Evol. Microbiol.">
        <title>Lacrimispora brassicae sp. nov. isolated from fermented cabbage, and proposal of Clostridium indicum Gundawar et al. 2019 and Clostridium methoxybenzovorans Mechichi et al. 1999 as heterotypic synonyms of Lacrimispora amygdalina (Parshina et al. 2003) Haas and Blanchard 2020 and Lacrimispora indolis (McClung and McCoy 1957) Haas and Blanchard 2020, respectively.</title>
        <authorList>
            <person name="Kobayashi H."/>
            <person name="Tanizawa Y."/>
            <person name="Sakamoto M."/>
            <person name="Ohkuma M."/>
            <person name="Tohno M."/>
        </authorList>
    </citation>
    <scope>NUCLEOTIDE SEQUENCE [LARGE SCALE GENOMIC DNA]</scope>
    <source>
        <strain evidence="8 9">DSM 12857</strain>
    </source>
</reference>
<dbReference type="PIRSF" id="PIRSF002599">
    <property type="entry name" value="Cold_shock_A"/>
    <property type="match status" value="1"/>
</dbReference>
<name>A0ABQ5LZG6_9FIRM</name>
<dbReference type="CDD" id="cd04458">
    <property type="entry name" value="CSP_CDS"/>
    <property type="match status" value="1"/>
</dbReference>
<organism evidence="8 9">
    <name type="scientific">Lacrimispora amygdalina</name>
    <dbReference type="NCBI Taxonomy" id="253257"/>
    <lineage>
        <taxon>Bacteria</taxon>
        <taxon>Bacillati</taxon>
        <taxon>Bacillota</taxon>
        <taxon>Clostridia</taxon>
        <taxon>Lachnospirales</taxon>
        <taxon>Lachnospiraceae</taxon>
        <taxon>Lacrimispora</taxon>
    </lineage>
</organism>
<feature type="domain" description="CSD" evidence="7">
    <location>
        <begin position="1"/>
        <end position="65"/>
    </location>
</feature>
<sequence length="66" mass="7327">MFTGKVEWFDQKKGYGFIAGSDGRNSFVHYSDILTDGYKNLETGQSVSYDVEQTGKGTKAINVVIQ</sequence>
<dbReference type="PANTHER" id="PTHR46565">
    <property type="entry name" value="COLD SHOCK DOMAIN PROTEIN 2"/>
    <property type="match status" value="1"/>
</dbReference>
<keyword evidence="2" id="KW-0963">Cytoplasm</keyword>
<dbReference type="InterPro" id="IPR012340">
    <property type="entry name" value="NA-bd_OB-fold"/>
</dbReference>
<evidence type="ECO:0000313" key="9">
    <source>
        <dbReference type="Proteomes" id="UP001419084"/>
    </source>
</evidence>
<accession>A0ABQ5LZG6</accession>
<evidence type="ECO:0000256" key="1">
    <source>
        <dbReference type="ARBA" id="ARBA00004496"/>
    </source>
</evidence>
<dbReference type="PANTHER" id="PTHR46565:SF20">
    <property type="entry name" value="COLD SHOCK DOMAIN-CONTAINING PROTEIN 4"/>
    <property type="match status" value="1"/>
</dbReference>
<dbReference type="Pfam" id="PF00313">
    <property type="entry name" value="CSD"/>
    <property type="match status" value="1"/>
</dbReference>
<comment type="subcellular location">
    <subcellularLocation>
        <location evidence="1">Cytoplasm</location>
    </subcellularLocation>
</comment>
<dbReference type="PRINTS" id="PR00050">
    <property type="entry name" value="COLDSHOCK"/>
</dbReference>
<evidence type="ECO:0000256" key="6">
    <source>
        <dbReference type="ARBA" id="ARBA00023163"/>
    </source>
</evidence>
<keyword evidence="6" id="KW-0804">Transcription</keyword>
<keyword evidence="5" id="KW-0010">Activator</keyword>
<dbReference type="Proteomes" id="UP001419084">
    <property type="component" value="Unassembled WGS sequence"/>
</dbReference>
<keyword evidence="4" id="KW-0238">DNA-binding</keyword>
<gene>
    <name evidence="8" type="ORF">LAD12857_00650</name>
</gene>
<dbReference type="SUPFAM" id="SSF50249">
    <property type="entry name" value="Nucleic acid-binding proteins"/>
    <property type="match status" value="1"/>
</dbReference>
<evidence type="ECO:0000259" key="7">
    <source>
        <dbReference type="PROSITE" id="PS51857"/>
    </source>
</evidence>
<protein>
    <submittedName>
        <fullName evidence="8">Cold-shock protein</fullName>
    </submittedName>
</protein>
<dbReference type="SMART" id="SM00357">
    <property type="entry name" value="CSP"/>
    <property type="match status" value="1"/>
</dbReference>
<keyword evidence="3" id="KW-0805">Transcription regulation</keyword>
<dbReference type="RefSeq" id="WP_346064353.1">
    <property type="nucleotide sequence ID" value="NZ_BRPJ01000002.1"/>
</dbReference>
<evidence type="ECO:0000256" key="2">
    <source>
        <dbReference type="ARBA" id="ARBA00022490"/>
    </source>
</evidence>
<dbReference type="EMBL" id="BRPJ01000002">
    <property type="protein sequence ID" value="GLB28142.1"/>
    <property type="molecule type" value="Genomic_DNA"/>
</dbReference>
<keyword evidence="9" id="KW-1185">Reference proteome</keyword>